<dbReference type="AlphaFoldDB" id="A0A0K1Q184"/>
<dbReference type="Gene3D" id="3.40.50.720">
    <property type="entry name" value="NAD(P)-binding Rossmann-like Domain"/>
    <property type="match status" value="1"/>
</dbReference>
<evidence type="ECO:0000313" key="3">
    <source>
        <dbReference type="Proteomes" id="UP000064967"/>
    </source>
</evidence>
<organism evidence="2 3">
    <name type="scientific">Labilithrix luteola</name>
    <dbReference type="NCBI Taxonomy" id="1391654"/>
    <lineage>
        <taxon>Bacteria</taxon>
        <taxon>Pseudomonadati</taxon>
        <taxon>Myxococcota</taxon>
        <taxon>Polyangia</taxon>
        <taxon>Polyangiales</taxon>
        <taxon>Labilitrichaceae</taxon>
        <taxon>Labilithrix</taxon>
    </lineage>
</organism>
<dbReference type="STRING" id="1391654.AKJ09_06207"/>
<dbReference type="Pfam" id="PF13460">
    <property type="entry name" value="NAD_binding_10"/>
    <property type="match status" value="1"/>
</dbReference>
<dbReference type="InterPro" id="IPR036291">
    <property type="entry name" value="NAD(P)-bd_dom_sf"/>
</dbReference>
<dbReference type="PANTHER" id="PTHR43162:SF1">
    <property type="entry name" value="PRESTALK A DIFFERENTIATION PROTEIN A"/>
    <property type="match status" value="1"/>
</dbReference>
<sequence length="324" mass="33933">MNRRAVVLPKSPRPRRSLDAECTCDSNVARKDVVMILVTGATGTIGRLLLAELRGKAEVRAMTRDPEKARAALGALGETIELVRGDYDDARTLTSALEGASSLFLLAAPGPTVSDHDRAMMNAVAAAGAKRSLTKVVKLSALGADASPLLRAGAWHQPGERAVRESGLAWTILRPGGFASNALGWAASLRSGTEIEVATSDGRHGVIDPRDVAAVAARALLSNELDGRGFTLTGPEAISTPDQLAILGEALGRPVVMKLVTPDHAADKMASFGVPAPFVEAVREGHGFVRSGRAAELTGSVAEILGRPARSFRTWVNDHLAAFG</sequence>
<dbReference type="KEGG" id="llu:AKJ09_06207"/>
<accession>A0A0K1Q184</accession>
<evidence type="ECO:0000259" key="1">
    <source>
        <dbReference type="Pfam" id="PF13460"/>
    </source>
</evidence>
<feature type="domain" description="NAD(P)-binding" evidence="1">
    <location>
        <begin position="40"/>
        <end position="220"/>
    </location>
</feature>
<gene>
    <name evidence="2" type="ORF">AKJ09_06207</name>
</gene>
<dbReference type="Gene3D" id="3.90.25.10">
    <property type="entry name" value="UDP-galactose 4-epimerase, domain 1"/>
    <property type="match status" value="1"/>
</dbReference>
<dbReference type="InterPro" id="IPR016040">
    <property type="entry name" value="NAD(P)-bd_dom"/>
</dbReference>
<dbReference type="PATRIC" id="fig|1391654.3.peg.6292"/>
<reference evidence="2 3" key="1">
    <citation type="submission" date="2015-08" db="EMBL/GenBank/DDBJ databases">
        <authorList>
            <person name="Babu N.S."/>
            <person name="Beckwith C.J."/>
            <person name="Beseler K.G."/>
            <person name="Brison A."/>
            <person name="Carone J.V."/>
            <person name="Caskin T.P."/>
            <person name="Diamond M."/>
            <person name="Durham M.E."/>
            <person name="Foxe J.M."/>
            <person name="Go M."/>
            <person name="Henderson B.A."/>
            <person name="Jones I.B."/>
            <person name="McGettigan J.A."/>
            <person name="Micheletti S.J."/>
            <person name="Nasrallah M.E."/>
            <person name="Ortiz D."/>
            <person name="Piller C.R."/>
            <person name="Privatt S.R."/>
            <person name="Schneider S.L."/>
            <person name="Sharp S."/>
            <person name="Smith T.C."/>
            <person name="Stanton J.D."/>
            <person name="Ullery H.E."/>
            <person name="Wilson R.J."/>
            <person name="Serrano M.G."/>
            <person name="Buck G."/>
            <person name="Lee V."/>
            <person name="Wang Y."/>
            <person name="Carvalho R."/>
            <person name="Voegtly L."/>
            <person name="Shi R."/>
            <person name="Duckworth R."/>
            <person name="Johnson A."/>
            <person name="Loviza R."/>
            <person name="Walstead R."/>
            <person name="Shah Z."/>
            <person name="Kiflezghi M."/>
            <person name="Wade K."/>
            <person name="Ball S.L."/>
            <person name="Bradley K.W."/>
            <person name="Asai D.J."/>
            <person name="Bowman C.A."/>
            <person name="Russell D.A."/>
            <person name="Pope W.H."/>
            <person name="Jacobs-Sera D."/>
            <person name="Hendrix R.W."/>
            <person name="Hatfull G.F."/>
        </authorList>
    </citation>
    <scope>NUCLEOTIDE SEQUENCE [LARGE SCALE GENOMIC DNA]</scope>
    <source>
        <strain evidence="2 3">DSM 27648</strain>
    </source>
</reference>
<name>A0A0K1Q184_9BACT</name>
<dbReference type="InterPro" id="IPR051604">
    <property type="entry name" value="Ergot_Alk_Oxidoreductase"/>
</dbReference>
<evidence type="ECO:0000313" key="2">
    <source>
        <dbReference type="EMBL" id="AKU99543.1"/>
    </source>
</evidence>
<dbReference type="EMBL" id="CP012333">
    <property type="protein sequence ID" value="AKU99543.1"/>
    <property type="molecule type" value="Genomic_DNA"/>
</dbReference>
<dbReference type="PANTHER" id="PTHR43162">
    <property type="match status" value="1"/>
</dbReference>
<protein>
    <recommendedName>
        <fullName evidence="1">NAD(P)-binding domain-containing protein</fullName>
    </recommendedName>
</protein>
<dbReference type="Proteomes" id="UP000064967">
    <property type="component" value="Chromosome"/>
</dbReference>
<proteinExistence type="predicted"/>
<keyword evidence="3" id="KW-1185">Reference proteome</keyword>
<dbReference type="SUPFAM" id="SSF51735">
    <property type="entry name" value="NAD(P)-binding Rossmann-fold domains"/>
    <property type="match status" value="1"/>
</dbReference>